<dbReference type="SUPFAM" id="SSF51445">
    <property type="entry name" value="(Trans)glycosidases"/>
    <property type="match status" value="1"/>
</dbReference>
<evidence type="ECO:0000256" key="3">
    <source>
        <dbReference type="ARBA" id="ARBA00012756"/>
    </source>
</evidence>
<dbReference type="PRINTS" id="PR00742">
    <property type="entry name" value="GLHYDRLASE35"/>
</dbReference>
<proteinExistence type="inferred from homology"/>
<dbReference type="EMBL" id="JAPFFJ010000018">
    <property type="protein sequence ID" value="KAJ6402852.1"/>
    <property type="molecule type" value="Genomic_DNA"/>
</dbReference>
<reference evidence="6 7" key="1">
    <citation type="journal article" date="2023" name="Int. J. Mol. Sci.">
        <title>De Novo Assembly and Annotation of 11 Diverse Shrub Willow (Salix) Genomes Reveals Novel Gene Organization in Sex-Linked Regions.</title>
        <authorList>
            <person name="Hyden B."/>
            <person name="Feng K."/>
            <person name="Yates T.B."/>
            <person name="Jawdy S."/>
            <person name="Cereghino C."/>
            <person name="Smart L.B."/>
            <person name="Muchero W."/>
        </authorList>
    </citation>
    <scope>NUCLEOTIDE SEQUENCE [LARGE SCALE GENOMIC DNA]</scope>
    <source>
        <tissue evidence="6">Shoot tip</tissue>
    </source>
</reference>
<dbReference type="InterPro" id="IPR017853">
    <property type="entry name" value="GH"/>
</dbReference>
<accession>A0AAD6NRH9</accession>
<feature type="domain" description="Glycoside hydrolase 35 catalytic" evidence="5">
    <location>
        <begin position="35"/>
        <end position="180"/>
    </location>
</feature>
<dbReference type="PANTHER" id="PTHR23421">
    <property type="entry name" value="BETA-GALACTOSIDASE RELATED"/>
    <property type="match status" value="1"/>
</dbReference>
<evidence type="ECO:0000259" key="5">
    <source>
        <dbReference type="Pfam" id="PF01301"/>
    </source>
</evidence>
<dbReference type="GO" id="GO:0005975">
    <property type="term" value="P:carbohydrate metabolic process"/>
    <property type="evidence" value="ECO:0007669"/>
    <property type="project" value="InterPro"/>
</dbReference>
<dbReference type="EC" id="3.2.1.23" evidence="3"/>
<comment type="caution">
    <text evidence="6">The sequence shown here is derived from an EMBL/GenBank/DDBJ whole genome shotgun (WGS) entry which is preliminary data.</text>
</comment>
<dbReference type="InterPro" id="IPR031330">
    <property type="entry name" value="Gly_Hdrlase_35_cat"/>
</dbReference>
<name>A0AAD6NRH9_9ROSI</name>
<keyword evidence="7" id="KW-1185">Reference proteome</keyword>
<dbReference type="Gene3D" id="3.20.20.80">
    <property type="entry name" value="Glycosidases"/>
    <property type="match status" value="1"/>
</dbReference>
<dbReference type="Proteomes" id="UP001162972">
    <property type="component" value="Chromosome 4"/>
</dbReference>
<dbReference type="InterPro" id="IPR001944">
    <property type="entry name" value="Glycoside_Hdrlase_35"/>
</dbReference>
<comment type="similarity">
    <text evidence="2">Belongs to the glycosyl hydrolase 35 family.</text>
</comment>
<dbReference type="GO" id="GO:0004565">
    <property type="term" value="F:beta-galactosidase activity"/>
    <property type="evidence" value="ECO:0007669"/>
    <property type="project" value="UniProtKB-EC"/>
</dbReference>
<dbReference type="Pfam" id="PF01301">
    <property type="entry name" value="Glyco_hydro_35"/>
    <property type="match status" value="1"/>
</dbReference>
<protein>
    <recommendedName>
        <fullName evidence="3">beta-galactosidase</fullName>
        <ecNumber evidence="3">3.2.1.23</ecNumber>
    </recommendedName>
</protein>
<keyword evidence="4" id="KW-0732">Signal</keyword>
<feature type="chain" id="PRO_5042230891" description="beta-galactosidase" evidence="4">
    <location>
        <begin position="27"/>
        <end position="183"/>
    </location>
</feature>
<evidence type="ECO:0000256" key="4">
    <source>
        <dbReference type="SAM" id="SignalP"/>
    </source>
</evidence>
<evidence type="ECO:0000313" key="7">
    <source>
        <dbReference type="Proteomes" id="UP001162972"/>
    </source>
</evidence>
<gene>
    <name evidence="6" type="ORF">OIU84_014872</name>
</gene>
<evidence type="ECO:0000256" key="2">
    <source>
        <dbReference type="ARBA" id="ARBA00009809"/>
    </source>
</evidence>
<evidence type="ECO:0000313" key="6">
    <source>
        <dbReference type="EMBL" id="KAJ6402852.1"/>
    </source>
</evidence>
<dbReference type="AlphaFoldDB" id="A0AAD6NRH9"/>
<organism evidence="6 7">
    <name type="scientific">Salix udensis</name>
    <dbReference type="NCBI Taxonomy" id="889485"/>
    <lineage>
        <taxon>Eukaryota</taxon>
        <taxon>Viridiplantae</taxon>
        <taxon>Streptophyta</taxon>
        <taxon>Embryophyta</taxon>
        <taxon>Tracheophyta</taxon>
        <taxon>Spermatophyta</taxon>
        <taxon>Magnoliopsida</taxon>
        <taxon>eudicotyledons</taxon>
        <taxon>Gunneridae</taxon>
        <taxon>Pentapetalae</taxon>
        <taxon>rosids</taxon>
        <taxon>fabids</taxon>
        <taxon>Malpighiales</taxon>
        <taxon>Salicaceae</taxon>
        <taxon>Saliceae</taxon>
        <taxon>Salix</taxon>
    </lineage>
</organism>
<feature type="signal peptide" evidence="4">
    <location>
        <begin position="1"/>
        <end position="26"/>
    </location>
</feature>
<comment type="catalytic activity">
    <reaction evidence="1">
        <text>Hydrolysis of terminal non-reducing beta-D-galactose residues in beta-D-galactosides.</text>
        <dbReference type="EC" id="3.2.1.23"/>
    </reaction>
</comment>
<sequence length="183" mass="20808">MVANSTIRWLFSLSVVLLTSLQLIQCNVSYDKKALIINGQRKVLFSGSIHYPRSTPEMWEGLIQKAKDGGLDVIDTYVFWNLHEPSPGNYNFDGRGDLVRFIKLVHEAGLYVHLRIGPYICAEWNFGGFPVWLKYVPGISFRTDNEPFKSAMQKFTQKIVQMMKDEKLFESQGGPIILSQSGS</sequence>
<evidence type="ECO:0000256" key="1">
    <source>
        <dbReference type="ARBA" id="ARBA00001412"/>
    </source>
</evidence>